<evidence type="ECO:0000256" key="1">
    <source>
        <dbReference type="SAM" id="SignalP"/>
    </source>
</evidence>
<sequence length="151" mass="16591">MKKLLVALLSVVSIGAYSNELSTEYETWTKSERFGGYISPELVNGNFYGVLKVNKDFIQFGFLIPYDQCYFKESHPEPFGSIYVLGGDYNFSMMCLEKDIAVVFPTDNYASVGIVNSLAQDGNVCFIAEGTKFCFAGKGVSGLVSDTGFSN</sequence>
<gene>
    <name evidence="2" type="ORF">FCV50_13255</name>
</gene>
<dbReference type="Proteomes" id="UP000307574">
    <property type="component" value="Unassembled WGS sequence"/>
</dbReference>
<feature type="chain" id="PRO_5020514458" evidence="1">
    <location>
        <begin position="19"/>
        <end position="151"/>
    </location>
</feature>
<proteinExistence type="predicted"/>
<reference evidence="2 3" key="1">
    <citation type="submission" date="2019-04" db="EMBL/GenBank/DDBJ databases">
        <title>A reverse ecology approach based on a biological definition of microbial populations.</title>
        <authorList>
            <person name="Arevalo P."/>
            <person name="Vaninsberghe D."/>
            <person name="Elsherbini J."/>
            <person name="Gore J."/>
            <person name="Polz M."/>
        </authorList>
    </citation>
    <scope>NUCLEOTIDE SEQUENCE [LARGE SCALE GENOMIC DNA]</scope>
    <source>
        <strain evidence="2 3">10N.261.46.F4</strain>
    </source>
</reference>
<evidence type="ECO:0000313" key="2">
    <source>
        <dbReference type="EMBL" id="TKF30768.1"/>
    </source>
</evidence>
<dbReference type="EMBL" id="SYUV01000044">
    <property type="protein sequence ID" value="TKF30768.1"/>
    <property type="molecule type" value="Genomic_DNA"/>
</dbReference>
<keyword evidence="1" id="KW-0732">Signal</keyword>
<feature type="signal peptide" evidence="1">
    <location>
        <begin position="1"/>
        <end position="18"/>
    </location>
</feature>
<protein>
    <submittedName>
        <fullName evidence="2">Uncharacterized protein</fullName>
    </submittedName>
</protein>
<evidence type="ECO:0000313" key="3">
    <source>
        <dbReference type="Proteomes" id="UP000307574"/>
    </source>
</evidence>
<organism evidence="2 3">
    <name type="scientific">Vibrio kanaloae</name>
    <dbReference type="NCBI Taxonomy" id="170673"/>
    <lineage>
        <taxon>Bacteria</taxon>
        <taxon>Pseudomonadati</taxon>
        <taxon>Pseudomonadota</taxon>
        <taxon>Gammaproteobacteria</taxon>
        <taxon>Vibrionales</taxon>
        <taxon>Vibrionaceae</taxon>
        <taxon>Vibrio</taxon>
    </lineage>
</organism>
<comment type="caution">
    <text evidence="2">The sequence shown here is derived from an EMBL/GenBank/DDBJ whole genome shotgun (WGS) entry which is preliminary data.</text>
</comment>
<dbReference type="RefSeq" id="WP_136980560.1">
    <property type="nucleotide sequence ID" value="NZ_SYUV01000044.1"/>
</dbReference>
<dbReference type="AlphaFoldDB" id="A0A4V5R7S1"/>
<name>A0A4V5R7S1_9VIBR</name>
<accession>A0A4V5R7S1</accession>